<dbReference type="InterPro" id="IPR058031">
    <property type="entry name" value="AAA_lid_NorR"/>
</dbReference>
<organism evidence="7 8">
    <name type="scientific">Enterocloster hominis</name>
    <name type="common">ex Hitch et al. 2024</name>
    <dbReference type="NCBI Taxonomy" id="1917870"/>
    <lineage>
        <taxon>Bacteria</taxon>
        <taxon>Bacillati</taxon>
        <taxon>Bacillota</taxon>
        <taxon>Clostridia</taxon>
        <taxon>Lachnospirales</taxon>
        <taxon>Lachnospiraceae</taxon>
        <taxon>Enterocloster</taxon>
    </lineage>
</organism>
<evidence type="ECO:0000259" key="5">
    <source>
        <dbReference type="PROSITE" id="PS50045"/>
    </source>
</evidence>
<evidence type="ECO:0000256" key="2">
    <source>
        <dbReference type="ARBA" id="ARBA00022840"/>
    </source>
</evidence>
<keyword evidence="1" id="KW-0547">Nucleotide-binding</keyword>
<dbReference type="PANTHER" id="PTHR32071:SF57">
    <property type="entry name" value="C4-DICARBOXYLATE TRANSPORT TRANSCRIPTIONAL REGULATORY PROTEIN DCTD"/>
    <property type="match status" value="1"/>
</dbReference>
<dbReference type="InterPro" id="IPR002078">
    <property type="entry name" value="Sigma_54_int"/>
</dbReference>
<dbReference type="Pfam" id="PF00158">
    <property type="entry name" value="Sigma54_activat"/>
    <property type="match status" value="1"/>
</dbReference>
<comment type="caution">
    <text evidence="7">The sequence shown here is derived from an EMBL/GenBank/DDBJ whole genome shotgun (WGS) entry which is preliminary data.</text>
</comment>
<name>A0ABV1D952_9FIRM</name>
<keyword evidence="4" id="KW-0804">Transcription</keyword>
<proteinExistence type="predicted"/>
<evidence type="ECO:0000313" key="7">
    <source>
        <dbReference type="EMBL" id="MEQ2426922.1"/>
    </source>
</evidence>
<dbReference type="PANTHER" id="PTHR32071">
    <property type="entry name" value="TRANSCRIPTIONAL REGULATORY PROTEIN"/>
    <property type="match status" value="1"/>
</dbReference>
<dbReference type="Gene3D" id="3.40.50.2300">
    <property type="match status" value="1"/>
</dbReference>
<dbReference type="InterPro" id="IPR000014">
    <property type="entry name" value="PAS"/>
</dbReference>
<dbReference type="Gene3D" id="1.10.8.60">
    <property type="match status" value="1"/>
</dbReference>
<dbReference type="PROSITE" id="PS50045">
    <property type="entry name" value="SIGMA54_INTERACT_4"/>
    <property type="match status" value="1"/>
</dbReference>
<dbReference type="InterPro" id="IPR009057">
    <property type="entry name" value="Homeodomain-like_sf"/>
</dbReference>
<evidence type="ECO:0000256" key="1">
    <source>
        <dbReference type="ARBA" id="ARBA00022741"/>
    </source>
</evidence>
<dbReference type="InterPro" id="IPR035965">
    <property type="entry name" value="PAS-like_dom_sf"/>
</dbReference>
<evidence type="ECO:0000313" key="8">
    <source>
        <dbReference type="Proteomes" id="UP001454086"/>
    </source>
</evidence>
<evidence type="ECO:0000259" key="6">
    <source>
        <dbReference type="PROSITE" id="PS50112"/>
    </source>
</evidence>
<reference evidence="7 8" key="1">
    <citation type="submission" date="2024-03" db="EMBL/GenBank/DDBJ databases">
        <title>Human intestinal bacterial collection.</title>
        <authorList>
            <person name="Pauvert C."/>
            <person name="Hitch T.C.A."/>
            <person name="Clavel T."/>
        </authorList>
    </citation>
    <scope>NUCLEOTIDE SEQUENCE [LARGE SCALE GENOMIC DNA]</scope>
    <source>
        <strain evidence="7 8">CLA-SR-H021</strain>
    </source>
</reference>
<dbReference type="PROSITE" id="PS50112">
    <property type="entry name" value="PAS"/>
    <property type="match status" value="1"/>
</dbReference>
<sequence>MGKIVLLVPREEMLYQAHNILQEKKYAISDMRVIQTENAVVEARKAIAAGASILIARGLQASVIKQYTDIPVVEIVVTAQEMALLVVKAKQIVGRDMPVIAVVGVKNMFCDMSYFESIYDIRLRTYFASNGAGLKEQSRLAIEEGADLVIGGDVAVGTAKEAGCPSLFLSMTEDSLRTAFAMAESMDFAMGAEKRSNAQIEALLDYSFNGVVNMDKDGVITAVNPVMKDILGPDGGQVAGRKMEDVFKDIDHGKLTEVLEGKQESYSSFMQAGSTAVFAILAPVRVGDETEGAILTCHKVKRQGQTRDRQGAVAEGQLKHHGLIARGCFQSVLQQSKAMQDCVHLARLYSQSGLPVLILGETGTEQRLLAESMHNAGLYNDGAFFSLSCNGLSETEQHSMIFGDKGAVFLANQGTIYIEDVEQMSLSNQFGLYQLIRYKTGSSRDFARTVRFDVRIMASTTMDLEGLWDLAGAGGFRKDLLYLISGLMLCVPPLRKRPEDMEFLTEALLKECCDKYARYHVLTRGAIQCLMEYDWPGNRLQLETYMNRLVLTAEKRSIDEIMVRRLHDQLYPDRGQTQDGDAASGLSGPIRGEEERLIRQALGRFNGNRERTADSLNISKATLWRKMKKYGIDSFETKMK</sequence>
<gene>
    <name evidence="7" type="ORF">WMQ36_18270</name>
</gene>
<feature type="domain" description="Sigma-54 factor interaction" evidence="5">
    <location>
        <begin position="332"/>
        <end position="551"/>
    </location>
</feature>
<dbReference type="Gene3D" id="3.30.450.20">
    <property type="entry name" value="PAS domain"/>
    <property type="match status" value="1"/>
</dbReference>
<dbReference type="SUPFAM" id="SSF52540">
    <property type="entry name" value="P-loop containing nucleoside triphosphate hydrolases"/>
    <property type="match status" value="1"/>
</dbReference>
<dbReference type="Gene3D" id="3.40.50.300">
    <property type="entry name" value="P-loop containing nucleotide triphosphate hydrolases"/>
    <property type="match status" value="1"/>
</dbReference>
<evidence type="ECO:0000256" key="3">
    <source>
        <dbReference type="ARBA" id="ARBA00023015"/>
    </source>
</evidence>
<keyword evidence="2" id="KW-0067">ATP-binding</keyword>
<evidence type="ECO:0000256" key="4">
    <source>
        <dbReference type="ARBA" id="ARBA00023163"/>
    </source>
</evidence>
<dbReference type="Gene3D" id="1.10.10.60">
    <property type="entry name" value="Homeodomain-like"/>
    <property type="match status" value="1"/>
</dbReference>
<dbReference type="Proteomes" id="UP001454086">
    <property type="component" value="Unassembled WGS sequence"/>
</dbReference>
<dbReference type="Pfam" id="PF02954">
    <property type="entry name" value="HTH_8"/>
    <property type="match status" value="1"/>
</dbReference>
<dbReference type="EMBL" id="JBBMFM010000079">
    <property type="protein sequence ID" value="MEQ2426922.1"/>
    <property type="molecule type" value="Genomic_DNA"/>
</dbReference>
<feature type="domain" description="PAS" evidence="6">
    <location>
        <begin position="196"/>
        <end position="260"/>
    </location>
</feature>
<dbReference type="InterPro" id="IPR010524">
    <property type="entry name" value="Sig_transdc_resp-reg_PrpR_N"/>
</dbReference>
<dbReference type="InterPro" id="IPR002197">
    <property type="entry name" value="HTH_Fis"/>
</dbReference>
<dbReference type="Pfam" id="PF25601">
    <property type="entry name" value="AAA_lid_14"/>
    <property type="match status" value="1"/>
</dbReference>
<keyword evidence="8" id="KW-1185">Reference proteome</keyword>
<dbReference type="CDD" id="cd00009">
    <property type="entry name" value="AAA"/>
    <property type="match status" value="1"/>
</dbReference>
<dbReference type="SUPFAM" id="SSF46689">
    <property type="entry name" value="Homeodomain-like"/>
    <property type="match status" value="1"/>
</dbReference>
<dbReference type="RefSeq" id="WP_008725949.1">
    <property type="nucleotide sequence ID" value="NZ_JBBMFM010000079.1"/>
</dbReference>
<dbReference type="PRINTS" id="PR01590">
    <property type="entry name" value="HTHFIS"/>
</dbReference>
<dbReference type="Gene3D" id="3.40.50.10660">
    <property type="entry name" value="PrpR receptor domain-like"/>
    <property type="match status" value="1"/>
</dbReference>
<protein>
    <submittedName>
        <fullName evidence="7">Sigma-54-dependent Fis family transcriptional regulator</fullName>
    </submittedName>
</protein>
<dbReference type="Pfam" id="PF06506">
    <property type="entry name" value="PrpR_N"/>
    <property type="match status" value="1"/>
</dbReference>
<dbReference type="SUPFAM" id="SSF159800">
    <property type="entry name" value="PrpR receptor domain-like"/>
    <property type="match status" value="1"/>
</dbReference>
<dbReference type="InterPro" id="IPR027417">
    <property type="entry name" value="P-loop_NTPase"/>
</dbReference>
<accession>A0ABV1D952</accession>
<keyword evidence="3" id="KW-0805">Transcription regulation</keyword>
<dbReference type="SUPFAM" id="SSF55785">
    <property type="entry name" value="PYP-like sensor domain (PAS domain)"/>
    <property type="match status" value="1"/>
</dbReference>